<keyword evidence="5" id="KW-1185">Reference proteome</keyword>
<dbReference type="Proteomes" id="UP000317650">
    <property type="component" value="Chromosome 5"/>
</dbReference>
<proteinExistence type="predicted"/>
<feature type="domain" description="DUF7358" evidence="3">
    <location>
        <begin position="6"/>
        <end position="95"/>
    </location>
</feature>
<evidence type="ECO:0000259" key="3">
    <source>
        <dbReference type="Pfam" id="PF24057"/>
    </source>
</evidence>
<evidence type="ECO:0000313" key="5">
    <source>
        <dbReference type="Proteomes" id="UP000317650"/>
    </source>
</evidence>
<feature type="transmembrane region" description="Helical" evidence="1">
    <location>
        <begin position="222"/>
        <end position="244"/>
    </location>
</feature>
<evidence type="ECO:0000259" key="2">
    <source>
        <dbReference type="Pfam" id="PF01764"/>
    </source>
</evidence>
<accession>A0A4S8JZ93</accession>
<sequence>MARLGVRSLRWATLVSGALDLAVASLGAVLVALAIRRCGWREKAPATAAAAMAAVKIASMVWAGIAQRAAAAAIARRFGADPLLSEDDAFRRMRKPEIFTALPLIRSPVLLRSMGDLGAGRGTVLSKLTTLRWTSMFLGFCNVVLFLSGAVLLVSLPSGCSGVDRLALVVLALVAAVRIAYMVAAGRAQQATAETIVSNVLETSVDADALIRHERRMRYKKWLWWTRFGMMVTALQFVVALYLISVFAKDFSSGADGNTCLNGLNDERWKKILTISFLVLVWLVVIIQCSTGSDVLRWRSFYATHDTAWKAHYREVFDHGIREVLCCLGRVKYLSVLEEDEVYSVARLLGDLVAYRASGTGHFELLAGLALLQKHKQSPLVHTDFVEAPEVHLQEAAVFHQFAEAAYTGPLLDFGRNPILFPCAWLYRQGVLSPWTRNRRPMLEGDNWWRGHAAAFLKYVNMPPEALRRGRVSQTKREAAYFVLVIHDLKSVVITVRGTETPEDLITDGLCRNCTLSMDDLDGIINSDQLPQTVKDSVLSSFPHYGHSGIVEYAQELAMQIDGQPVDKDGLQPNKSGFLSSLMGIGCECYGYKLRIVGHSLGGAVATMLGLRFYARYPNLHVYTYGTLPCVDSAVAEACSDFVTCIIYNDEFSARLSVNSILRLRAAAIGAISNDSVSDSAMVAKIVRKVLHAKKSHQKTKHHDASVPSLEQGTETIKDGNHVCKRNHLKYTIKGGVFLCGHAVSCMVNMPNHNPGSHIINETKTPAGGTSEINGASVEVLPHTFAAKSRQPDRQIYQDETYFFDEPSSGFPHEGFNAFDQSDLSEATVFENSDNLFQFDDRLSPIVDDPLSHVQDSEGRSVEMYIPGLLIHIVRVQKSNSPMWKSWIINDSEYDYKAFVANKESFKDIVVSSYMFLDHLPWRCHYAIQKALETRKHKGQLTDDLFNEESMV</sequence>
<keyword evidence="1" id="KW-0472">Membrane</keyword>
<dbReference type="AlphaFoldDB" id="A0A4S8JZ93"/>
<dbReference type="Gene3D" id="3.40.50.1820">
    <property type="entry name" value="alpha/beta hydrolase"/>
    <property type="match status" value="1"/>
</dbReference>
<organism evidence="4 5">
    <name type="scientific">Musa balbisiana</name>
    <name type="common">Banana</name>
    <dbReference type="NCBI Taxonomy" id="52838"/>
    <lineage>
        <taxon>Eukaryota</taxon>
        <taxon>Viridiplantae</taxon>
        <taxon>Streptophyta</taxon>
        <taxon>Embryophyta</taxon>
        <taxon>Tracheophyta</taxon>
        <taxon>Spermatophyta</taxon>
        <taxon>Magnoliopsida</taxon>
        <taxon>Liliopsida</taxon>
        <taxon>Zingiberales</taxon>
        <taxon>Musaceae</taxon>
        <taxon>Musa</taxon>
    </lineage>
</organism>
<reference evidence="4 5" key="1">
    <citation type="journal article" date="2019" name="Nat. Plants">
        <title>Genome sequencing of Musa balbisiana reveals subgenome evolution and function divergence in polyploid bananas.</title>
        <authorList>
            <person name="Yao X."/>
        </authorList>
    </citation>
    <scope>NUCLEOTIDE SEQUENCE [LARGE SCALE GENOMIC DNA]</scope>
    <source>
        <strain evidence="5">cv. DH-PKW</strain>
        <tissue evidence="4">Leaves</tissue>
    </source>
</reference>
<feature type="domain" description="Fungal lipase-type" evidence="2">
    <location>
        <begin position="493"/>
        <end position="651"/>
    </location>
</feature>
<name>A0A4S8JZ93_MUSBA</name>
<dbReference type="EMBL" id="PYDT01000003">
    <property type="protein sequence ID" value="THU67673.1"/>
    <property type="molecule type" value="Genomic_DNA"/>
</dbReference>
<dbReference type="PANTHER" id="PTHR47030:SF4">
    <property type="entry name" value="FUNGAL LIPASE-LIKE DOMAIN-CONTAINING PROTEIN"/>
    <property type="match status" value="1"/>
</dbReference>
<keyword evidence="1" id="KW-1133">Transmembrane helix</keyword>
<evidence type="ECO:0000313" key="4">
    <source>
        <dbReference type="EMBL" id="THU67673.1"/>
    </source>
</evidence>
<feature type="transmembrane region" description="Helical" evidence="1">
    <location>
        <begin position="12"/>
        <end position="35"/>
    </location>
</feature>
<comment type="caution">
    <text evidence="4">The sequence shown here is derived from an EMBL/GenBank/DDBJ whole genome shotgun (WGS) entry which is preliminary data.</text>
</comment>
<feature type="transmembrane region" description="Helical" evidence="1">
    <location>
        <begin position="136"/>
        <end position="154"/>
    </location>
</feature>
<dbReference type="Pfam" id="PF01764">
    <property type="entry name" value="Lipase_3"/>
    <property type="match status" value="1"/>
</dbReference>
<dbReference type="CDD" id="cd00519">
    <property type="entry name" value="Lipase_3"/>
    <property type="match status" value="1"/>
</dbReference>
<dbReference type="InterPro" id="IPR055782">
    <property type="entry name" value="DUF7358"/>
</dbReference>
<keyword evidence="1" id="KW-0812">Transmembrane</keyword>
<dbReference type="Pfam" id="PF24057">
    <property type="entry name" value="DUF7358"/>
    <property type="match status" value="2"/>
</dbReference>
<dbReference type="SUPFAM" id="SSF53474">
    <property type="entry name" value="alpha/beta-Hydrolases"/>
    <property type="match status" value="1"/>
</dbReference>
<dbReference type="GO" id="GO:0006629">
    <property type="term" value="P:lipid metabolic process"/>
    <property type="evidence" value="ECO:0007669"/>
    <property type="project" value="InterPro"/>
</dbReference>
<dbReference type="InterPro" id="IPR002921">
    <property type="entry name" value="Fungal_lipase-type"/>
</dbReference>
<gene>
    <name evidence="4" type="ORF">C4D60_Mb05t27180</name>
</gene>
<protein>
    <submittedName>
        <fullName evidence="4">Uncharacterized protein</fullName>
    </submittedName>
</protein>
<dbReference type="PANTHER" id="PTHR47030">
    <property type="entry name" value="LIPASE CLASS 3 FAMILY PROTEIN"/>
    <property type="match status" value="1"/>
</dbReference>
<feature type="domain" description="DUF7358" evidence="3">
    <location>
        <begin position="129"/>
        <end position="355"/>
    </location>
</feature>
<feature type="transmembrane region" description="Helical" evidence="1">
    <location>
        <begin position="166"/>
        <end position="184"/>
    </location>
</feature>
<dbReference type="InterPro" id="IPR029058">
    <property type="entry name" value="AB_hydrolase_fold"/>
</dbReference>
<evidence type="ECO:0000256" key="1">
    <source>
        <dbReference type="SAM" id="Phobius"/>
    </source>
</evidence>